<dbReference type="Pfam" id="PF00486">
    <property type="entry name" value="Trans_reg_C"/>
    <property type="match status" value="1"/>
</dbReference>
<dbReference type="SMART" id="SM00448">
    <property type="entry name" value="REC"/>
    <property type="match status" value="1"/>
</dbReference>
<evidence type="ECO:0000256" key="1">
    <source>
        <dbReference type="ARBA" id="ARBA00022553"/>
    </source>
</evidence>
<keyword evidence="1 6" id="KW-0597">Phosphoprotein</keyword>
<dbReference type="SUPFAM" id="SSF46894">
    <property type="entry name" value="C-terminal effector domain of the bipartite response regulators"/>
    <property type="match status" value="1"/>
</dbReference>
<dbReference type="InterPro" id="IPR011006">
    <property type="entry name" value="CheY-like_superfamily"/>
</dbReference>
<evidence type="ECO:0000256" key="3">
    <source>
        <dbReference type="ARBA" id="ARBA00023015"/>
    </source>
</evidence>
<dbReference type="RefSeq" id="WP_269127889.1">
    <property type="nucleotide sequence ID" value="NZ_JAPUBN010000024.1"/>
</dbReference>
<dbReference type="PANTHER" id="PTHR48111:SF22">
    <property type="entry name" value="REGULATOR OF RPOS"/>
    <property type="match status" value="1"/>
</dbReference>
<dbReference type="EMBL" id="JAPUBN010000024">
    <property type="protein sequence ID" value="MCZ2723742.1"/>
    <property type="molecule type" value="Genomic_DNA"/>
</dbReference>
<accession>A0ABT4JZC2</accession>
<dbReference type="Gene3D" id="3.40.50.2300">
    <property type="match status" value="1"/>
</dbReference>
<keyword evidence="2" id="KW-0902">Two-component regulatory system</keyword>
<dbReference type="InterPro" id="IPR001867">
    <property type="entry name" value="OmpR/PhoB-type_DNA-bd"/>
</dbReference>
<dbReference type="SMART" id="SM00862">
    <property type="entry name" value="Trans_reg_C"/>
    <property type="match status" value="1"/>
</dbReference>
<name>A0ABT4JZC2_9GAMM</name>
<feature type="DNA-binding region" description="OmpR/PhoB-type" evidence="7">
    <location>
        <begin position="124"/>
        <end position="221"/>
    </location>
</feature>
<dbReference type="InterPro" id="IPR039420">
    <property type="entry name" value="WalR-like"/>
</dbReference>
<dbReference type="Gene3D" id="6.10.250.690">
    <property type="match status" value="1"/>
</dbReference>
<keyword evidence="3" id="KW-0805">Transcription regulation</keyword>
<dbReference type="CDD" id="cd00383">
    <property type="entry name" value="trans_reg_C"/>
    <property type="match status" value="1"/>
</dbReference>
<evidence type="ECO:0000313" key="10">
    <source>
        <dbReference type="EMBL" id="MCZ2723742.1"/>
    </source>
</evidence>
<gene>
    <name evidence="10" type="ORF">O1D97_19495</name>
</gene>
<dbReference type="Proteomes" id="UP001149719">
    <property type="component" value="Unassembled WGS sequence"/>
</dbReference>
<dbReference type="CDD" id="cd17624">
    <property type="entry name" value="REC_OmpR_PmrA-like"/>
    <property type="match status" value="1"/>
</dbReference>
<reference evidence="10" key="1">
    <citation type="submission" date="2022-12" db="EMBL/GenBank/DDBJ databases">
        <title>Marinomonas 15G1-11 sp. nov, isolated from marine algae.</title>
        <authorList>
            <person name="Butt M."/>
            <person name="Choi D.G."/>
            <person name="Kim J.M."/>
            <person name="Lee J.K."/>
            <person name="Baek J.H."/>
            <person name="Jeon C.O."/>
        </authorList>
    </citation>
    <scope>NUCLEOTIDE SEQUENCE</scope>
    <source>
        <strain evidence="10">15G1-11</strain>
    </source>
</reference>
<sequence>MLEVLIVEDDRDLALSIGDHLECEKIVCDYASNGLEGALLIEKNHYDVIILDINMQGMDGLSLCEKMRGNGIDTPILMLTARDTLENKIEGFRAGADDYLVKPFDIEELIARLHALSKRRSGQVSKLVAGPLELDLNRRIGTLHNQEITLTPTAFKLLEILLRASPNPVSKASLTQNLWGDDLPDSNKLRVHIHKIRKILSTNNSENILKTSPSFGFYIEK</sequence>
<evidence type="ECO:0000256" key="4">
    <source>
        <dbReference type="ARBA" id="ARBA00023125"/>
    </source>
</evidence>
<dbReference type="PROSITE" id="PS51755">
    <property type="entry name" value="OMPR_PHOB"/>
    <property type="match status" value="1"/>
</dbReference>
<dbReference type="Gene3D" id="1.10.10.10">
    <property type="entry name" value="Winged helix-like DNA-binding domain superfamily/Winged helix DNA-binding domain"/>
    <property type="match status" value="1"/>
</dbReference>
<keyword evidence="4 7" id="KW-0238">DNA-binding</keyword>
<dbReference type="InterPro" id="IPR016032">
    <property type="entry name" value="Sig_transdc_resp-reg_C-effctor"/>
</dbReference>
<evidence type="ECO:0000313" key="11">
    <source>
        <dbReference type="Proteomes" id="UP001149719"/>
    </source>
</evidence>
<organism evidence="10 11">
    <name type="scientific">Marinomonas phaeophyticola</name>
    <dbReference type="NCBI Taxonomy" id="3004091"/>
    <lineage>
        <taxon>Bacteria</taxon>
        <taxon>Pseudomonadati</taxon>
        <taxon>Pseudomonadota</taxon>
        <taxon>Gammaproteobacteria</taxon>
        <taxon>Oceanospirillales</taxon>
        <taxon>Oceanospirillaceae</taxon>
        <taxon>Marinomonas</taxon>
    </lineage>
</organism>
<evidence type="ECO:0000256" key="5">
    <source>
        <dbReference type="ARBA" id="ARBA00023163"/>
    </source>
</evidence>
<dbReference type="InterPro" id="IPR036388">
    <property type="entry name" value="WH-like_DNA-bd_sf"/>
</dbReference>
<feature type="domain" description="OmpR/PhoB-type" evidence="9">
    <location>
        <begin position="124"/>
        <end position="221"/>
    </location>
</feature>
<keyword evidence="5" id="KW-0804">Transcription</keyword>
<comment type="caution">
    <text evidence="10">The sequence shown here is derived from an EMBL/GenBank/DDBJ whole genome shotgun (WGS) entry which is preliminary data.</text>
</comment>
<evidence type="ECO:0000259" key="8">
    <source>
        <dbReference type="PROSITE" id="PS50110"/>
    </source>
</evidence>
<evidence type="ECO:0000259" key="9">
    <source>
        <dbReference type="PROSITE" id="PS51755"/>
    </source>
</evidence>
<dbReference type="PANTHER" id="PTHR48111">
    <property type="entry name" value="REGULATOR OF RPOS"/>
    <property type="match status" value="1"/>
</dbReference>
<feature type="modified residue" description="4-aspartylphosphate" evidence="6">
    <location>
        <position position="52"/>
    </location>
</feature>
<evidence type="ECO:0000256" key="7">
    <source>
        <dbReference type="PROSITE-ProRule" id="PRU01091"/>
    </source>
</evidence>
<feature type="domain" description="Response regulatory" evidence="8">
    <location>
        <begin position="3"/>
        <end position="117"/>
    </location>
</feature>
<proteinExistence type="predicted"/>
<evidence type="ECO:0000256" key="2">
    <source>
        <dbReference type="ARBA" id="ARBA00023012"/>
    </source>
</evidence>
<keyword evidence="11" id="KW-1185">Reference proteome</keyword>
<evidence type="ECO:0000256" key="6">
    <source>
        <dbReference type="PROSITE-ProRule" id="PRU00169"/>
    </source>
</evidence>
<dbReference type="SUPFAM" id="SSF52172">
    <property type="entry name" value="CheY-like"/>
    <property type="match status" value="1"/>
</dbReference>
<dbReference type="InterPro" id="IPR001789">
    <property type="entry name" value="Sig_transdc_resp-reg_receiver"/>
</dbReference>
<protein>
    <submittedName>
        <fullName evidence="10">Response regulator transcription factor</fullName>
    </submittedName>
</protein>
<dbReference type="Pfam" id="PF00072">
    <property type="entry name" value="Response_reg"/>
    <property type="match status" value="1"/>
</dbReference>
<dbReference type="PROSITE" id="PS50110">
    <property type="entry name" value="RESPONSE_REGULATORY"/>
    <property type="match status" value="1"/>
</dbReference>